<name>A0ABT4CEH8_9ACTN</name>
<organism evidence="2 3">
    <name type="scientific">Nocardioides pini</name>
    <dbReference type="NCBI Taxonomy" id="2975053"/>
    <lineage>
        <taxon>Bacteria</taxon>
        <taxon>Bacillati</taxon>
        <taxon>Actinomycetota</taxon>
        <taxon>Actinomycetes</taxon>
        <taxon>Propionibacteriales</taxon>
        <taxon>Nocardioidaceae</taxon>
        <taxon>Nocardioides</taxon>
    </lineage>
</organism>
<comment type="caution">
    <text evidence="2">The sequence shown here is derived from an EMBL/GenBank/DDBJ whole genome shotgun (WGS) entry which is preliminary data.</text>
</comment>
<dbReference type="InterPro" id="IPR025159">
    <property type="entry name" value="AbiEi_N"/>
</dbReference>
<dbReference type="RefSeq" id="WP_268112340.1">
    <property type="nucleotide sequence ID" value="NZ_JAPPUX010000004.1"/>
</dbReference>
<proteinExistence type="predicted"/>
<accession>A0ABT4CEH8</accession>
<gene>
    <name evidence="2" type="ORF">NYO98_13915</name>
</gene>
<keyword evidence="3" id="KW-1185">Reference proteome</keyword>
<protein>
    <submittedName>
        <fullName evidence="2">Type IV toxin-antitoxin system AbiEi family antitoxin domain-containing protein</fullName>
    </submittedName>
</protein>
<reference evidence="2" key="1">
    <citation type="submission" date="2022-08" db="EMBL/GenBank/DDBJ databases">
        <title>Genome sequencing of Nocardioides sp. STR2.</title>
        <authorList>
            <person name="So Y."/>
        </authorList>
    </citation>
    <scope>NUCLEOTIDE SEQUENCE</scope>
    <source>
        <strain evidence="2">STR2</strain>
    </source>
</reference>
<dbReference type="Proteomes" id="UP001074726">
    <property type="component" value="Unassembled WGS sequence"/>
</dbReference>
<evidence type="ECO:0000259" key="1">
    <source>
        <dbReference type="Pfam" id="PF13338"/>
    </source>
</evidence>
<evidence type="ECO:0000313" key="2">
    <source>
        <dbReference type="EMBL" id="MCY4727380.1"/>
    </source>
</evidence>
<feature type="domain" description="AbiEi antitoxin N-terminal" evidence="1">
    <location>
        <begin position="11"/>
        <end position="49"/>
    </location>
</feature>
<dbReference type="Pfam" id="PF13338">
    <property type="entry name" value="AbiEi_4"/>
    <property type="match status" value="1"/>
</dbReference>
<dbReference type="EMBL" id="JAPPUX010000004">
    <property type="protein sequence ID" value="MCY4727380.1"/>
    <property type="molecule type" value="Genomic_DNA"/>
</dbReference>
<evidence type="ECO:0000313" key="3">
    <source>
        <dbReference type="Proteomes" id="UP001074726"/>
    </source>
</evidence>
<sequence>MYLPAVALMGEQHGLITAAQLSRAGLDPHDVRRLREGGRLVRLRRGVYVDSEAWSSLDPYRAQPTLRIRAAGLALTSRDYAFSHDSASIVLGMGAPDPRSALVHVTRTKVHGDAVRAGVKHHLAPFRDADLTHVDDLTLLDRARTALDMAREHGRAHGLAACDVALRAGVARSDLLDVLSTMAWWPHTRCVRWCVEHADPLAESYLESLVRDFVLELGIGRPDLQFGLTDGHQTAFADLRVARHLFEADGSLKYAEGNPSGKEPAVVLAEEKQRHDFLTGFKLGISRLSYADLFAGRRAALARAAREYADTCARFGTDIADLAPYRVARRRPRVVLPRSAVTSR</sequence>